<name>A0ABR6B581_9BACI</name>
<organism evidence="2 3">
    <name type="scientific">Bacillus aerius</name>
    <dbReference type="NCBI Taxonomy" id="293388"/>
    <lineage>
        <taxon>Bacteria</taxon>
        <taxon>Bacillati</taxon>
        <taxon>Bacillota</taxon>
        <taxon>Bacilli</taxon>
        <taxon>Bacillales</taxon>
        <taxon>Bacillaceae</taxon>
        <taxon>Bacillus</taxon>
    </lineage>
</organism>
<keyword evidence="1" id="KW-0472">Membrane</keyword>
<evidence type="ECO:0000313" key="2">
    <source>
        <dbReference type="EMBL" id="MBA8919270.1"/>
    </source>
</evidence>
<comment type="caution">
    <text evidence="2">The sequence shown here is derived from an EMBL/GenBank/DDBJ whole genome shotgun (WGS) entry which is preliminary data.</text>
</comment>
<feature type="transmembrane region" description="Helical" evidence="1">
    <location>
        <begin position="6"/>
        <end position="24"/>
    </location>
</feature>
<keyword evidence="1" id="KW-0812">Transmembrane</keyword>
<keyword evidence="1" id="KW-1133">Transmembrane helix</keyword>
<proteinExistence type="predicted"/>
<accession>A0ABR6B581</accession>
<sequence length="46" mass="5546">MQVLQLNHFLNEILTFIVLMFILINKRITIHIIDILNSPFPFRDYS</sequence>
<gene>
    <name evidence="2" type="ORF">HNP39_003026</name>
</gene>
<evidence type="ECO:0000256" key="1">
    <source>
        <dbReference type="SAM" id="Phobius"/>
    </source>
</evidence>
<keyword evidence="3" id="KW-1185">Reference proteome</keyword>
<protein>
    <submittedName>
        <fullName evidence="2">Uncharacterized protein</fullName>
    </submittedName>
</protein>
<evidence type="ECO:0000313" key="3">
    <source>
        <dbReference type="Proteomes" id="UP000517315"/>
    </source>
</evidence>
<dbReference type="Proteomes" id="UP000517315">
    <property type="component" value="Unassembled WGS sequence"/>
</dbReference>
<reference evidence="2 3" key="1">
    <citation type="submission" date="2020-08" db="EMBL/GenBank/DDBJ databases">
        <title>Functional genomics of gut bacteria from endangered species of beetles.</title>
        <authorList>
            <person name="Carlos-Shanley C."/>
        </authorList>
    </citation>
    <scope>NUCLEOTIDE SEQUENCE [LARGE SCALE GENOMIC DNA]</scope>
    <source>
        <strain evidence="2 3">S00152</strain>
    </source>
</reference>
<dbReference type="EMBL" id="JACJIG010000004">
    <property type="protein sequence ID" value="MBA8919270.1"/>
    <property type="molecule type" value="Genomic_DNA"/>
</dbReference>